<sequence length="266" mass="28387">MNPILLSVIAAGGYALAAAIEARHIDNDRREHKRVFVAAMTIALACHLWVVLSSLGGQGETWTVSLIATLSLSAWMIGVVVVGLRLRQRQGILLAPLLAAVSVIALGSGFDSMAGRSVTSNLGLATHIVLSLAAFSVLFIAGAQSLLLGWQNRALKQHHFSAIAGLPSMKRMEVLLFDLLTSGWMLLSAALLTGWAFIDDLFAQHLLHKTVLSAAAWLVFSGLLIGRRLFGWRGATATAWTLTGFGVLALGTLGSKIMLELVLDRV</sequence>
<dbReference type="InterPro" id="IPR002541">
    <property type="entry name" value="Cyt_c_assembly"/>
</dbReference>
<feature type="transmembrane region" description="Helical" evidence="1">
    <location>
        <begin position="91"/>
        <end position="110"/>
    </location>
</feature>
<dbReference type="InterPro" id="IPR052372">
    <property type="entry name" value="YpjD/HemX"/>
</dbReference>
<keyword evidence="1" id="KW-1133">Transmembrane helix</keyword>
<protein>
    <recommendedName>
        <fullName evidence="2">Cytochrome c assembly protein domain-containing protein</fullName>
    </recommendedName>
</protein>
<feature type="transmembrane region" description="Helical" evidence="1">
    <location>
        <begin position="237"/>
        <end position="259"/>
    </location>
</feature>
<feature type="transmembrane region" description="Helical" evidence="1">
    <location>
        <begin position="62"/>
        <end position="84"/>
    </location>
</feature>
<evidence type="ECO:0000313" key="3">
    <source>
        <dbReference type="EMBL" id="QGG80790.1"/>
    </source>
</evidence>
<dbReference type="RefSeq" id="WP_153714294.1">
    <property type="nucleotide sequence ID" value="NZ_CP045871.1"/>
</dbReference>
<dbReference type="OrthoDB" id="9780793at2"/>
<feature type="transmembrane region" description="Helical" evidence="1">
    <location>
        <begin position="6"/>
        <end position="23"/>
    </location>
</feature>
<feature type="domain" description="Cytochrome c assembly protein" evidence="2">
    <location>
        <begin position="42"/>
        <end position="261"/>
    </location>
</feature>
<dbReference type="EMBL" id="CP045871">
    <property type="protein sequence ID" value="QGG80790.1"/>
    <property type="molecule type" value="Genomic_DNA"/>
</dbReference>
<feature type="transmembrane region" description="Helical" evidence="1">
    <location>
        <begin position="210"/>
        <end position="230"/>
    </location>
</feature>
<accession>A0A5Q2QG38</accession>
<dbReference type="AlphaFoldDB" id="A0A5Q2QG38"/>
<dbReference type="KEGG" id="llp:GH975_09505"/>
<dbReference type="GO" id="GO:0017004">
    <property type="term" value="P:cytochrome complex assembly"/>
    <property type="evidence" value="ECO:0007669"/>
    <property type="project" value="InterPro"/>
</dbReference>
<name>A0A5Q2QG38_9GAMM</name>
<keyword evidence="1" id="KW-0472">Membrane</keyword>
<dbReference type="GO" id="GO:0005886">
    <property type="term" value="C:plasma membrane"/>
    <property type="evidence" value="ECO:0007669"/>
    <property type="project" value="TreeGrafter"/>
</dbReference>
<feature type="transmembrane region" description="Helical" evidence="1">
    <location>
        <begin position="175"/>
        <end position="198"/>
    </location>
</feature>
<evidence type="ECO:0000256" key="1">
    <source>
        <dbReference type="SAM" id="Phobius"/>
    </source>
</evidence>
<dbReference type="Pfam" id="PF01578">
    <property type="entry name" value="Cytochrom_C_asm"/>
    <property type="match status" value="1"/>
</dbReference>
<feature type="transmembrane region" description="Helical" evidence="1">
    <location>
        <begin position="35"/>
        <end position="56"/>
    </location>
</feature>
<organism evidence="3 4">
    <name type="scientific">Litorivicinus lipolyticus</name>
    <dbReference type="NCBI Taxonomy" id="418701"/>
    <lineage>
        <taxon>Bacteria</taxon>
        <taxon>Pseudomonadati</taxon>
        <taxon>Pseudomonadota</taxon>
        <taxon>Gammaproteobacteria</taxon>
        <taxon>Oceanospirillales</taxon>
        <taxon>Litorivicinaceae</taxon>
        <taxon>Litorivicinus</taxon>
    </lineage>
</organism>
<dbReference type="PANTHER" id="PTHR38034:SF1">
    <property type="entry name" value="INNER MEMBRANE PROTEIN YPJD"/>
    <property type="match status" value="1"/>
</dbReference>
<dbReference type="GO" id="GO:0020037">
    <property type="term" value="F:heme binding"/>
    <property type="evidence" value="ECO:0007669"/>
    <property type="project" value="InterPro"/>
</dbReference>
<evidence type="ECO:0000313" key="4">
    <source>
        <dbReference type="Proteomes" id="UP000388235"/>
    </source>
</evidence>
<proteinExistence type="predicted"/>
<feature type="transmembrane region" description="Helical" evidence="1">
    <location>
        <begin position="122"/>
        <end position="150"/>
    </location>
</feature>
<keyword evidence="4" id="KW-1185">Reference proteome</keyword>
<evidence type="ECO:0000259" key="2">
    <source>
        <dbReference type="Pfam" id="PF01578"/>
    </source>
</evidence>
<reference evidence="3 4" key="1">
    <citation type="submission" date="2019-11" db="EMBL/GenBank/DDBJ databases">
        <authorList>
            <person name="Khan S.A."/>
            <person name="Jeon C.O."/>
            <person name="Chun B.H."/>
        </authorList>
    </citation>
    <scope>NUCLEOTIDE SEQUENCE [LARGE SCALE GENOMIC DNA]</scope>
    <source>
        <strain evidence="3 4">IMCC 1097</strain>
    </source>
</reference>
<dbReference type="PANTHER" id="PTHR38034">
    <property type="entry name" value="INNER MEMBRANE PROTEIN YPJD"/>
    <property type="match status" value="1"/>
</dbReference>
<dbReference type="Proteomes" id="UP000388235">
    <property type="component" value="Chromosome"/>
</dbReference>
<gene>
    <name evidence="3" type="ORF">GH975_09505</name>
</gene>
<keyword evidence="1" id="KW-0812">Transmembrane</keyword>